<feature type="domain" description="AMP-binding enzyme C-terminal" evidence="4">
    <location>
        <begin position="414"/>
        <end position="490"/>
    </location>
</feature>
<dbReference type="InterPro" id="IPR000873">
    <property type="entry name" value="AMP-dep_synth/lig_dom"/>
</dbReference>
<dbReference type="Proteomes" id="UP000192738">
    <property type="component" value="Unassembled WGS sequence"/>
</dbReference>
<dbReference type="Pfam" id="PF13193">
    <property type="entry name" value="AMP-binding_C"/>
    <property type="match status" value="1"/>
</dbReference>
<dbReference type="OrthoDB" id="9778383at2"/>
<proteinExistence type="inferred from homology"/>
<dbReference type="NCBIfam" id="NF004837">
    <property type="entry name" value="PRK06187.1"/>
    <property type="match status" value="1"/>
</dbReference>
<evidence type="ECO:0000313" key="6">
    <source>
        <dbReference type="Proteomes" id="UP000192738"/>
    </source>
</evidence>
<gene>
    <name evidence="5" type="ORF">SAMN04488500_1502</name>
</gene>
<dbReference type="InterPro" id="IPR020845">
    <property type="entry name" value="AMP-binding_CS"/>
</dbReference>
<dbReference type="CDD" id="cd17631">
    <property type="entry name" value="FACL_FadD13-like"/>
    <property type="match status" value="1"/>
</dbReference>
<dbReference type="PANTHER" id="PTHR43767:SF1">
    <property type="entry name" value="NONRIBOSOMAL PEPTIDE SYNTHASE PES1 (EUROFUNG)-RELATED"/>
    <property type="match status" value="1"/>
</dbReference>
<accession>A0A1W2F5V4</accession>
<organism evidence="5 6">
    <name type="scientific">Sporomusa malonica</name>
    <dbReference type="NCBI Taxonomy" id="112901"/>
    <lineage>
        <taxon>Bacteria</taxon>
        <taxon>Bacillati</taxon>
        <taxon>Bacillota</taxon>
        <taxon>Negativicutes</taxon>
        <taxon>Selenomonadales</taxon>
        <taxon>Sporomusaceae</taxon>
        <taxon>Sporomusa</taxon>
    </lineage>
</organism>
<dbReference type="Pfam" id="PF00501">
    <property type="entry name" value="AMP-binding"/>
    <property type="match status" value="1"/>
</dbReference>
<dbReference type="RefSeq" id="WP_084578564.1">
    <property type="nucleotide sequence ID" value="NZ_CP155572.1"/>
</dbReference>
<reference evidence="5 6" key="1">
    <citation type="submission" date="2017-04" db="EMBL/GenBank/DDBJ databases">
        <authorList>
            <person name="Afonso C.L."/>
            <person name="Miller P.J."/>
            <person name="Scott M.A."/>
            <person name="Spackman E."/>
            <person name="Goraichik I."/>
            <person name="Dimitrov K.M."/>
            <person name="Suarez D.L."/>
            <person name="Swayne D.E."/>
        </authorList>
    </citation>
    <scope>NUCLEOTIDE SEQUENCE [LARGE SCALE GENOMIC DNA]</scope>
    <source>
        <strain evidence="5 6">DSM 5090</strain>
    </source>
</reference>
<keyword evidence="6" id="KW-1185">Reference proteome</keyword>
<sequence>MTGIGVWLSRTAERNSNKAAVICKNKRLTYKDLNNRVNRLANALTMLGVTRGCRVASLLQNCNEILELLFACAKIGAIFSPLNFRLSEEELAYIFDDIKASVVICDAEFNEIIENVLTGKPQISIITVGDQQRNQEYESFIYGAPDNEPCVEIDVRDTHMIMYSSGTTGHPKGVMLSHENTTWNIIQVLITETIMDTDSTLTITPMFHIAGLAILTLPLLFKGGTVIIEEKFDPDKVQEYIRNKQITCLFMVPSMWSRMIQATGFGECDLSTLRFCVSAGSNCPNSISRIFQNRGVPFLQAFGLTEVAPVAMLDTTNSGRKIGSVGKPSCCVEVKIVDNDGLSVPPENVGELIVRAPNVMKGYWNKPQETQNVFQGEWFRTGDYARVDEEGFLYVVCRKKDVIISGGENIYPVEVEKVLLRHENVQEAVVVGVEDALWGETVKAIVVLKNCIQVPTIEDIRSFCEGKLARFKMPKILEIVAELPRNANGKILKEKLRRVLV</sequence>
<dbReference type="InterPro" id="IPR045851">
    <property type="entry name" value="AMP-bd_C_sf"/>
</dbReference>
<dbReference type="PROSITE" id="PS00455">
    <property type="entry name" value="AMP_BINDING"/>
    <property type="match status" value="1"/>
</dbReference>
<feature type="domain" description="AMP-dependent synthetase/ligase" evidence="3">
    <location>
        <begin position="9"/>
        <end position="364"/>
    </location>
</feature>
<dbReference type="Gene3D" id="3.40.50.12780">
    <property type="entry name" value="N-terminal domain of ligase-like"/>
    <property type="match status" value="1"/>
</dbReference>
<evidence type="ECO:0000256" key="1">
    <source>
        <dbReference type="ARBA" id="ARBA00006432"/>
    </source>
</evidence>
<keyword evidence="2" id="KW-0436">Ligase</keyword>
<dbReference type="FunFam" id="3.30.300.30:FF:000008">
    <property type="entry name" value="2,3-dihydroxybenzoate-AMP ligase"/>
    <property type="match status" value="1"/>
</dbReference>
<dbReference type="STRING" id="112901.SAMN04488500_1502"/>
<name>A0A1W2F5V4_9FIRM</name>
<dbReference type="GO" id="GO:0016878">
    <property type="term" value="F:acid-thiol ligase activity"/>
    <property type="evidence" value="ECO:0007669"/>
    <property type="project" value="UniProtKB-ARBA"/>
</dbReference>
<dbReference type="Gene3D" id="3.30.300.30">
    <property type="match status" value="1"/>
</dbReference>
<evidence type="ECO:0000313" key="5">
    <source>
        <dbReference type="EMBL" id="SMD17305.1"/>
    </source>
</evidence>
<dbReference type="AlphaFoldDB" id="A0A1W2F5V4"/>
<dbReference type="PANTHER" id="PTHR43767">
    <property type="entry name" value="LONG-CHAIN-FATTY-ACID--COA LIGASE"/>
    <property type="match status" value="1"/>
</dbReference>
<dbReference type="InterPro" id="IPR050237">
    <property type="entry name" value="ATP-dep_AMP-bd_enzyme"/>
</dbReference>
<comment type="similarity">
    <text evidence="1">Belongs to the ATP-dependent AMP-binding enzyme family.</text>
</comment>
<evidence type="ECO:0000256" key="2">
    <source>
        <dbReference type="ARBA" id="ARBA00022598"/>
    </source>
</evidence>
<dbReference type="InterPro" id="IPR042099">
    <property type="entry name" value="ANL_N_sf"/>
</dbReference>
<evidence type="ECO:0000259" key="4">
    <source>
        <dbReference type="Pfam" id="PF13193"/>
    </source>
</evidence>
<dbReference type="InterPro" id="IPR025110">
    <property type="entry name" value="AMP-bd_C"/>
</dbReference>
<dbReference type="EMBL" id="FWXI01000050">
    <property type="protein sequence ID" value="SMD17305.1"/>
    <property type="molecule type" value="Genomic_DNA"/>
</dbReference>
<dbReference type="SUPFAM" id="SSF56801">
    <property type="entry name" value="Acetyl-CoA synthetase-like"/>
    <property type="match status" value="1"/>
</dbReference>
<evidence type="ECO:0000259" key="3">
    <source>
        <dbReference type="Pfam" id="PF00501"/>
    </source>
</evidence>
<protein>
    <submittedName>
        <fullName evidence="5">Fatty-acyl-CoA synthase</fullName>
    </submittedName>
</protein>